<keyword evidence="12" id="KW-0249">Electron transport</keyword>
<dbReference type="InterPro" id="IPR023753">
    <property type="entry name" value="FAD/NAD-binding_dom"/>
</dbReference>
<dbReference type="AlphaFoldDB" id="A0A1B6CMT6"/>
<accession>A0A1B6CMT6</accession>
<feature type="binding site" evidence="17">
    <location>
        <position position="30"/>
    </location>
    <ligand>
        <name>FAD</name>
        <dbReference type="ChEBI" id="CHEBI:57692"/>
    </ligand>
</feature>
<reference evidence="20" key="1">
    <citation type="submission" date="2015-12" db="EMBL/GenBank/DDBJ databases">
        <title>De novo transcriptome assembly of four potential Pierce s Disease insect vectors from Arizona vineyards.</title>
        <authorList>
            <person name="Tassone E.E."/>
        </authorList>
    </citation>
    <scope>NUCLEOTIDE SEQUENCE</scope>
</reference>
<dbReference type="EMBL" id="GEDC01022514">
    <property type="protein sequence ID" value="JAS14784.1"/>
    <property type="molecule type" value="Transcribed_RNA"/>
</dbReference>
<dbReference type="InterPro" id="IPR055275">
    <property type="entry name" value="Ferredox_Rdtase"/>
</dbReference>
<evidence type="ECO:0000256" key="9">
    <source>
        <dbReference type="ARBA" id="ARBA00022827"/>
    </source>
</evidence>
<feature type="binding site" evidence="17">
    <location>
        <position position="365"/>
    </location>
    <ligand>
        <name>FAD</name>
        <dbReference type="ChEBI" id="CHEBI:57692"/>
    </ligand>
</feature>
<evidence type="ECO:0000256" key="15">
    <source>
        <dbReference type="ARBA" id="ARBA00048933"/>
    </source>
</evidence>
<evidence type="ECO:0000256" key="11">
    <source>
        <dbReference type="ARBA" id="ARBA00022946"/>
    </source>
</evidence>
<evidence type="ECO:0000256" key="16">
    <source>
        <dbReference type="PIRNR" id="PIRNR000362"/>
    </source>
</evidence>
<dbReference type="PANTHER" id="PTHR48467">
    <property type="entry name" value="GLUTAMATE SYNTHASE 1 [NADH], CHLOROPLASTIC-LIKE"/>
    <property type="match status" value="1"/>
</dbReference>
<protein>
    <recommendedName>
        <fullName evidence="6 16">NADPH:adrenodoxin oxidoreductase, mitochondrial</fullName>
        <ecNumber evidence="5 16">1.18.1.6</ecNumber>
    </recommendedName>
</protein>
<evidence type="ECO:0000256" key="1">
    <source>
        <dbReference type="ARBA" id="ARBA00001974"/>
    </source>
</evidence>
<dbReference type="UniPathway" id="UPA00296"/>
<comment type="similarity">
    <text evidence="4 16">Belongs to the ferredoxin--NADP reductase type 1 family.</text>
</comment>
<feature type="binding site" evidence="18">
    <location>
        <position position="222"/>
    </location>
    <ligand>
        <name>NADP(+)</name>
        <dbReference type="ChEBI" id="CHEBI:58349"/>
    </ligand>
</feature>
<keyword evidence="8 16" id="KW-0285">Flavoprotein</keyword>
<keyword evidence="10 16" id="KW-0521">NADP</keyword>
<keyword evidence="11" id="KW-0809">Transit peptide</keyword>
<dbReference type="GO" id="GO:0008203">
    <property type="term" value="P:cholesterol metabolic process"/>
    <property type="evidence" value="ECO:0007669"/>
    <property type="project" value="UniProtKB-UniPathway"/>
</dbReference>
<keyword evidence="9 16" id="KW-0274">FAD</keyword>
<comment type="subcellular location">
    <subcellularLocation>
        <location evidence="2 16">Mitochondrion</location>
    </subcellularLocation>
</comment>
<keyword evidence="7" id="KW-0813">Transport</keyword>
<feature type="binding site" evidence="18">
    <location>
        <position position="372"/>
    </location>
    <ligand>
        <name>NADP(+)</name>
        <dbReference type="ChEBI" id="CHEBI:58349"/>
    </ligand>
</feature>
<keyword evidence="13 16" id="KW-0560">Oxidoreductase</keyword>
<dbReference type="GO" id="GO:0016491">
    <property type="term" value="F:oxidoreductase activity"/>
    <property type="evidence" value="ECO:0007669"/>
    <property type="project" value="UniProtKB-KW"/>
</dbReference>
<feature type="binding site" evidence="18">
    <location>
        <begin position="166"/>
        <end position="169"/>
    </location>
    <ligand>
        <name>NADP(+)</name>
        <dbReference type="ChEBI" id="CHEBI:58349"/>
    </ligand>
</feature>
<dbReference type="Gene3D" id="3.40.50.720">
    <property type="entry name" value="NAD(P)-binding Rossmann-like Domain"/>
    <property type="match status" value="1"/>
</dbReference>
<name>A0A1B6CMT6_9HEMI</name>
<evidence type="ECO:0000256" key="6">
    <source>
        <dbReference type="ARBA" id="ARBA00016287"/>
    </source>
</evidence>
<feature type="binding site" evidence="17">
    <location>
        <position position="95"/>
    </location>
    <ligand>
        <name>FAD</name>
        <dbReference type="ChEBI" id="CHEBI:57692"/>
    </ligand>
</feature>
<dbReference type="PRINTS" id="PR00419">
    <property type="entry name" value="ADXRDTASE"/>
</dbReference>
<evidence type="ECO:0000256" key="8">
    <source>
        <dbReference type="ARBA" id="ARBA00022630"/>
    </source>
</evidence>
<comment type="catalytic activity">
    <reaction evidence="15 16">
        <text>2 reduced [adrenodoxin] + NADP(+) + H(+) = 2 oxidized [adrenodoxin] + NADPH</text>
        <dbReference type="Rhea" id="RHEA:42312"/>
        <dbReference type="Rhea" id="RHEA-COMP:9998"/>
        <dbReference type="Rhea" id="RHEA-COMP:9999"/>
        <dbReference type="ChEBI" id="CHEBI:15378"/>
        <dbReference type="ChEBI" id="CHEBI:33737"/>
        <dbReference type="ChEBI" id="CHEBI:33738"/>
        <dbReference type="ChEBI" id="CHEBI:57783"/>
        <dbReference type="ChEBI" id="CHEBI:58349"/>
        <dbReference type="EC" id="1.18.1.6"/>
    </reaction>
</comment>
<keyword evidence="14 16" id="KW-0496">Mitochondrion</keyword>
<comment type="pathway">
    <text evidence="3">Steroid metabolism; cholesterol metabolism.</text>
</comment>
<evidence type="ECO:0000256" key="10">
    <source>
        <dbReference type="ARBA" id="ARBA00022857"/>
    </source>
</evidence>
<proteinExistence type="inferred from homology"/>
<evidence type="ECO:0000256" key="2">
    <source>
        <dbReference type="ARBA" id="ARBA00004173"/>
    </source>
</evidence>
<feature type="binding site" evidence="17">
    <location>
        <position position="59"/>
    </location>
    <ligand>
        <name>FAD</name>
        <dbReference type="ChEBI" id="CHEBI:57692"/>
    </ligand>
</feature>
<feature type="binding site" evidence="17">
    <location>
        <begin position="372"/>
        <end position="374"/>
    </location>
    <ligand>
        <name>FAD</name>
        <dbReference type="ChEBI" id="CHEBI:57692"/>
    </ligand>
</feature>
<evidence type="ECO:0000256" key="14">
    <source>
        <dbReference type="ARBA" id="ARBA00023128"/>
    </source>
</evidence>
<sequence>MRLLRPQYLQRFFSSGSTQPKVCVIGSGPAGFYFAQHLIRANKNIIVDIYERLPVPFGLVRYGVAPDHPEVKNVINTFTKTAQNPQVNFLGNVKLGKDISLCDLKDAYHAVVLTYGAEQDKSLGIPGEHLENIASARRFVGWYNGLPEDKHLSLNLDCENVAVIGQGNVAVDVARMLLTSVDQLRKTDVTEYALDALSKSRVKKVVLIGRRGPLQVAFTIKEFREMIKLPNVHTQFLQAQMFGLEDFISNMPRPRKRLTELLIAANKKTDPVLVKEKTFHPLFLRTPISFIGEKEVSGIKLATNILEGEILEKQKAVETDTKETLDCGLVLRSIGYKSVQADPDIPFDPTTGCVKKQTGIYGAGWLSTGPVGVILSTMTNAFETANILIQDIATNKIDVSQNRPGSKIILDKLKKQNIPTVDFQGWEKIDKKEIENGKLKGKPREKIVDVSQMLEIGGKLR</sequence>
<dbReference type="EC" id="1.18.1.6" evidence="5 16"/>
<evidence type="ECO:0000256" key="3">
    <source>
        <dbReference type="ARBA" id="ARBA00004731"/>
    </source>
</evidence>
<evidence type="ECO:0000256" key="7">
    <source>
        <dbReference type="ARBA" id="ARBA00022448"/>
    </source>
</evidence>
<dbReference type="SUPFAM" id="SSF51971">
    <property type="entry name" value="Nucleotide-binding domain"/>
    <property type="match status" value="1"/>
</dbReference>
<evidence type="ECO:0000313" key="20">
    <source>
        <dbReference type="EMBL" id="JAS14784.1"/>
    </source>
</evidence>
<evidence type="ECO:0000256" key="18">
    <source>
        <dbReference type="PIRSR" id="PIRSR000362-2"/>
    </source>
</evidence>
<evidence type="ECO:0000256" key="5">
    <source>
        <dbReference type="ARBA" id="ARBA00013219"/>
    </source>
</evidence>
<dbReference type="PIRSF" id="PIRSF000362">
    <property type="entry name" value="FNR"/>
    <property type="match status" value="1"/>
</dbReference>
<dbReference type="GO" id="GO:0005739">
    <property type="term" value="C:mitochondrion"/>
    <property type="evidence" value="ECO:0007669"/>
    <property type="project" value="UniProtKB-SubCell"/>
</dbReference>
<evidence type="ECO:0000256" key="12">
    <source>
        <dbReference type="ARBA" id="ARBA00022982"/>
    </source>
</evidence>
<evidence type="ECO:0000259" key="19">
    <source>
        <dbReference type="Pfam" id="PF07992"/>
    </source>
</evidence>
<comment type="cofactor">
    <cofactor evidence="1 16 17">
        <name>FAD</name>
        <dbReference type="ChEBI" id="CHEBI:57692"/>
    </cofactor>
</comment>
<feature type="binding site" evidence="18">
    <location>
        <begin position="210"/>
        <end position="211"/>
    </location>
    <ligand>
        <name>NADP(+)</name>
        <dbReference type="ChEBI" id="CHEBI:58349"/>
    </ligand>
</feature>
<evidence type="ECO:0000256" key="4">
    <source>
        <dbReference type="ARBA" id="ARBA00008312"/>
    </source>
</evidence>
<evidence type="ECO:0000256" key="13">
    <source>
        <dbReference type="ARBA" id="ARBA00023002"/>
    </source>
</evidence>
<dbReference type="PANTHER" id="PTHR48467:SF1">
    <property type="entry name" value="GLUTAMATE SYNTHASE 1 [NADH], CHLOROPLASTIC-LIKE"/>
    <property type="match status" value="1"/>
</dbReference>
<dbReference type="InterPro" id="IPR021163">
    <property type="entry name" value="Ferredox_Rdtase_adrenod"/>
</dbReference>
<dbReference type="FunFam" id="3.50.50.60:FF:000036">
    <property type="entry name" value="NADPH:adrenodoxin oxidoreductase, mitochondrial"/>
    <property type="match status" value="1"/>
</dbReference>
<evidence type="ECO:0000256" key="17">
    <source>
        <dbReference type="PIRSR" id="PIRSR000362-1"/>
    </source>
</evidence>
<dbReference type="Pfam" id="PF07992">
    <property type="entry name" value="Pyr_redox_2"/>
    <property type="match status" value="1"/>
</dbReference>
<dbReference type="InterPro" id="IPR036188">
    <property type="entry name" value="FAD/NAD-bd_sf"/>
</dbReference>
<organism evidence="20">
    <name type="scientific">Clastoptera arizonana</name>
    <name type="common">Arizona spittle bug</name>
    <dbReference type="NCBI Taxonomy" id="38151"/>
    <lineage>
        <taxon>Eukaryota</taxon>
        <taxon>Metazoa</taxon>
        <taxon>Ecdysozoa</taxon>
        <taxon>Arthropoda</taxon>
        <taxon>Hexapoda</taxon>
        <taxon>Insecta</taxon>
        <taxon>Pterygota</taxon>
        <taxon>Neoptera</taxon>
        <taxon>Paraneoptera</taxon>
        <taxon>Hemiptera</taxon>
        <taxon>Auchenorrhyncha</taxon>
        <taxon>Cercopoidea</taxon>
        <taxon>Clastopteridae</taxon>
        <taxon>Clastoptera</taxon>
    </lineage>
</organism>
<dbReference type="Gene3D" id="3.50.50.60">
    <property type="entry name" value="FAD/NAD(P)-binding domain"/>
    <property type="match status" value="1"/>
</dbReference>
<feature type="domain" description="FAD/NAD(P)-binding" evidence="19">
    <location>
        <begin position="21"/>
        <end position="178"/>
    </location>
</feature>
<feature type="binding site" evidence="17">
    <location>
        <position position="51"/>
    </location>
    <ligand>
        <name>FAD</name>
        <dbReference type="ChEBI" id="CHEBI:57692"/>
    </ligand>
</feature>
<gene>
    <name evidence="20" type="ORF">g.27539</name>
</gene>